<organism evidence="1 2">
    <name type="scientific">Micromonospora trifolii</name>
    <dbReference type="NCBI Taxonomy" id="2911208"/>
    <lineage>
        <taxon>Bacteria</taxon>
        <taxon>Bacillati</taxon>
        <taxon>Actinomycetota</taxon>
        <taxon>Actinomycetes</taxon>
        <taxon>Micromonosporales</taxon>
        <taxon>Micromonosporaceae</taxon>
        <taxon>Micromonospora</taxon>
    </lineage>
</organism>
<proteinExistence type="predicted"/>
<dbReference type="Proteomes" id="UP001201629">
    <property type="component" value="Unassembled WGS sequence"/>
</dbReference>
<comment type="caution">
    <text evidence="1">The sequence shown here is derived from an EMBL/GenBank/DDBJ whole genome shotgun (WGS) entry which is preliminary data.</text>
</comment>
<gene>
    <name evidence="1" type="ORF">NIE79_004288</name>
</gene>
<sequence>MLDRLYNWPDNWTASAIVTWCRPPGKYRGYGYARTQVPWHCDDDWRANSDDPRAVIDIAFGRVSEKARRELRRVVTPANESRQRIWLNNPFADPDLPWWLRTLDY</sequence>
<accession>A0ABS9N744</accession>
<dbReference type="RefSeq" id="WP_238680715.1">
    <property type="nucleotide sequence ID" value="NZ_JAKKFD010000041.1"/>
</dbReference>
<protein>
    <submittedName>
        <fullName evidence="1">Uncharacterized protein</fullName>
    </submittedName>
</protein>
<evidence type="ECO:0000313" key="2">
    <source>
        <dbReference type="Proteomes" id="UP001201629"/>
    </source>
</evidence>
<name>A0ABS9N744_9ACTN</name>
<dbReference type="EMBL" id="JAKKFD010000041">
    <property type="protein sequence ID" value="MCG5445767.1"/>
    <property type="molecule type" value="Genomic_DNA"/>
</dbReference>
<evidence type="ECO:0000313" key="1">
    <source>
        <dbReference type="EMBL" id="MCG5445767.1"/>
    </source>
</evidence>
<reference evidence="1 2" key="1">
    <citation type="submission" date="2022-01" db="EMBL/GenBank/DDBJ databases">
        <authorList>
            <person name="Riesco R."/>
            <person name="Trujillo M.E."/>
        </authorList>
    </citation>
    <scope>NUCLEOTIDE SEQUENCE [LARGE SCALE GENOMIC DNA]</scope>
    <source>
        <strain evidence="1 2">NIE79</strain>
    </source>
</reference>
<keyword evidence="2" id="KW-1185">Reference proteome</keyword>